<feature type="domain" description="HTH myb-type" evidence="3">
    <location>
        <begin position="111"/>
        <end position="146"/>
    </location>
</feature>
<feature type="domain" description="Myb-like" evidence="1">
    <location>
        <begin position="553"/>
        <end position="596"/>
    </location>
</feature>
<feature type="domain" description="HTH myb-type" evidence="3">
    <location>
        <begin position="169"/>
        <end position="219"/>
    </location>
</feature>
<organism evidence="4 5">
    <name type="scientific">Paraglomus brasilianum</name>
    <dbReference type="NCBI Taxonomy" id="144538"/>
    <lineage>
        <taxon>Eukaryota</taxon>
        <taxon>Fungi</taxon>
        <taxon>Fungi incertae sedis</taxon>
        <taxon>Mucoromycota</taxon>
        <taxon>Glomeromycotina</taxon>
        <taxon>Glomeromycetes</taxon>
        <taxon>Paraglomerales</taxon>
        <taxon>Paraglomeraceae</taxon>
        <taxon>Paraglomus</taxon>
    </lineage>
</organism>
<dbReference type="InterPro" id="IPR017930">
    <property type="entry name" value="Myb_dom"/>
</dbReference>
<gene>
    <name evidence="4" type="ORF">PBRASI_LOCUS1975</name>
</gene>
<dbReference type="PROSITE" id="PS50090">
    <property type="entry name" value="MYB_LIKE"/>
    <property type="match status" value="4"/>
</dbReference>
<feature type="domain" description="HTH myb-type" evidence="3">
    <location>
        <begin position="43"/>
        <end position="98"/>
    </location>
</feature>
<dbReference type="SMART" id="SM00717">
    <property type="entry name" value="SANT"/>
    <property type="match status" value="7"/>
</dbReference>
<feature type="domain" description="Myb-like" evidence="1">
    <location>
        <begin position="319"/>
        <end position="369"/>
    </location>
</feature>
<dbReference type="EMBL" id="CAJVPI010000142">
    <property type="protein sequence ID" value="CAG8488581.1"/>
    <property type="molecule type" value="Genomic_DNA"/>
</dbReference>
<feature type="domain" description="HTH myb-type" evidence="3">
    <location>
        <begin position="553"/>
        <end position="600"/>
    </location>
</feature>
<feature type="domain" description="Myb-like" evidence="1">
    <location>
        <begin position="43"/>
        <end position="93"/>
    </location>
</feature>
<dbReference type="Gene3D" id="1.10.10.60">
    <property type="entry name" value="Homeodomain-like"/>
    <property type="match status" value="5"/>
</dbReference>
<feature type="domain" description="SANT" evidence="2">
    <location>
        <begin position="549"/>
        <end position="598"/>
    </location>
</feature>
<sequence length="620" mass="73060">MSLSYRVNKCSTCFVRNYATLIDQVKIVGSNSVGQINKVDEYRPARRHKEWTALEKKVLNALIDKFGQNWMKIASQLVDRTPEECYRQWANKSLKIHVNKRRQPKPGRRYWSAEEKELLLTLIMRYGRRWTLISSKMRHRSPSACACAARREGFAAIDCDWTDPYIYPNRSRWTNEEVALLNRLIAKHGRNMSAVALEFSGRTFKSITNYANYHLDKLPSMWDNDSDLQDSHPTQWTEKEEQLLCEMMHLFRSTSLIAKYFPRKSMSVLNLKVGQLVRQRRINLTNDKVTNDTDDSMGFTLSNRSKKVDIQYDCISEDDPAVPYVNWTRKETNLLLQLHKKYGPCWELFPTQLPRRTAESCKLRFYALTAKKSKRWESWSEKESHIVFQIAKNLSYRWDVISKYLPDRAYREYASRCTAKRTGIRHYAKMRLLPKEVSETINNLIKKYGTDWNAISNETGKQPTLIKAYVDIHPDLFPTVGQRHTEKQSTYVLRWSRKEIEIINDVLYKFGRHWAKLGERLPHRTLAAIRTYVHGHRYLFASLQKVYKPQPPKWTVDEQRILCECVNKHGTDWRMISNYLPSRSPDACKRKYFDIRHKECVEQIILYNQASSSIVTVNVV</sequence>
<comment type="caution">
    <text evidence="4">The sequence shown here is derived from an EMBL/GenBank/DDBJ whole genome shotgun (WGS) entry which is preliminary data.</text>
</comment>
<dbReference type="InterPro" id="IPR017884">
    <property type="entry name" value="SANT_dom"/>
</dbReference>
<evidence type="ECO:0000313" key="5">
    <source>
        <dbReference type="Proteomes" id="UP000789739"/>
    </source>
</evidence>
<evidence type="ECO:0000313" key="4">
    <source>
        <dbReference type="EMBL" id="CAG8488581.1"/>
    </source>
</evidence>
<dbReference type="PANTHER" id="PTHR45614">
    <property type="entry name" value="MYB PROTEIN-RELATED"/>
    <property type="match status" value="1"/>
</dbReference>
<feature type="domain" description="Myb-like" evidence="1">
    <location>
        <begin position="103"/>
        <end position="145"/>
    </location>
</feature>
<keyword evidence="5" id="KW-1185">Reference proteome</keyword>
<protein>
    <submittedName>
        <fullName evidence="4">6583_t:CDS:1</fullName>
    </submittedName>
</protein>
<dbReference type="Pfam" id="PF00249">
    <property type="entry name" value="Myb_DNA-binding"/>
    <property type="match status" value="5"/>
</dbReference>
<dbReference type="PROSITE" id="PS51294">
    <property type="entry name" value="HTH_MYB"/>
    <property type="match status" value="5"/>
</dbReference>
<dbReference type="InterPro" id="IPR009057">
    <property type="entry name" value="Homeodomain-like_sf"/>
</dbReference>
<dbReference type="OrthoDB" id="2143914at2759"/>
<dbReference type="SUPFAM" id="SSF46689">
    <property type="entry name" value="Homeodomain-like"/>
    <property type="match status" value="5"/>
</dbReference>
<name>A0A9N8WIR3_9GLOM</name>
<feature type="domain" description="HTH myb-type" evidence="3">
    <location>
        <begin position="319"/>
        <end position="373"/>
    </location>
</feature>
<accession>A0A9N8WIR3</accession>
<dbReference type="PROSITE" id="PS51293">
    <property type="entry name" value="SANT"/>
    <property type="match status" value="1"/>
</dbReference>
<dbReference type="InterPro" id="IPR050560">
    <property type="entry name" value="MYB_TF"/>
</dbReference>
<evidence type="ECO:0000259" key="2">
    <source>
        <dbReference type="PROSITE" id="PS51293"/>
    </source>
</evidence>
<evidence type="ECO:0000259" key="1">
    <source>
        <dbReference type="PROSITE" id="PS50090"/>
    </source>
</evidence>
<dbReference type="AlphaFoldDB" id="A0A9N8WIR3"/>
<dbReference type="Proteomes" id="UP000789739">
    <property type="component" value="Unassembled WGS sequence"/>
</dbReference>
<reference evidence="4" key="1">
    <citation type="submission" date="2021-06" db="EMBL/GenBank/DDBJ databases">
        <authorList>
            <person name="Kallberg Y."/>
            <person name="Tangrot J."/>
            <person name="Rosling A."/>
        </authorList>
    </citation>
    <scope>NUCLEOTIDE SEQUENCE</scope>
    <source>
        <strain evidence="4">BR232B</strain>
    </source>
</reference>
<dbReference type="CDD" id="cd00167">
    <property type="entry name" value="SANT"/>
    <property type="match status" value="5"/>
</dbReference>
<dbReference type="InterPro" id="IPR001005">
    <property type="entry name" value="SANT/Myb"/>
</dbReference>
<proteinExistence type="predicted"/>
<evidence type="ECO:0000259" key="3">
    <source>
        <dbReference type="PROSITE" id="PS51294"/>
    </source>
</evidence>